<accession>A0A2S3ZDT8</accession>
<feature type="domain" description="DUF559" evidence="1">
    <location>
        <begin position="68"/>
        <end position="108"/>
    </location>
</feature>
<evidence type="ECO:0000313" key="2">
    <source>
        <dbReference type="EMBL" id="POH64677.1"/>
    </source>
</evidence>
<evidence type="ECO:0000259" key="1">
    <source>
        <dbReference type="Pfam" id="PF04480"/>
    </source>
</evidence>
<dbReference type="InterPro" id="IPR007569">
    <property type="entry name" value="DUF559"/>
</dbReference>
<evidence type="ECO:0000313" key="3">
    <source>
        <dbReference type="Proteomes" id="UP000237104"/>
    </source>
</evidence>
<dbReference type="Gene3D" id="3.40.960.10">
    <property type="entry name" value="VSR Endonuclease"/>
    <property type="match status" value="1"/>
</dbReference>
<organism evidence="2 3">
    <name type="scientific">Cryobacterium zongtaii</name>
    <dbReference type="NCBI Taxonomy" id="1259217"/>
    <lineage>
        <taxon>Bacteria</taxon>
        <taxon>Bacillati</taxon>
        <taxon>Actinomycetota</taxon>
        <taxon>Actinomycetes</taxon>
        <taxon>Micrococcales</taxon>
        <taxon>Microbacteriaceae</taxon>
        <taxon>Cryobacterium</taxon>
    </lineage>
</organism>
<proteinExistence type="predicted"/>
<dbReference type="Proteomes" id="UP000237104">
    <property type="component" value="Unassembled WGS sequence"/>
</dbReference>
<dbReference type="EMBL" id="PPXF01000045">
    <property type="protein sequence ID" value="POH64677.1"/>
    <property type="molecule type" value="Genomic_DNA"/>
</dbReference>
<sequence>MFLVRSARYEIGAVVMSKNPSTSKMEEGVRQKLFDAGLKLHKGRSVIQCGHEASRDNHPVLSPGILIKSAKVAVEIDSGSTHADDFEKDQLRNQLLGEVGWTVIRLRLGDLSEVGHTMSSPSPLLPPRHRSKP</sequence>
<protein>
    <recommendedName>
        <fullName evidence="1">DUF559 domain-containing protein</fullName>
    </recommendedName>
</protein>
<comment type="caution">
    <text evidence="2">The sequence shown here is derived from an EMBL/GenBank/DDBJ whole genome shotgun (WGS) entry which is preliminary data.</text>
</comment>
<dbReference type="AlphaFoldDB" id="A0A2S3ZDT8"/>
<name>A0A2S3ZDT8_9MICO</name>
<reference evidence="2 3" key="1">
    <citation type="submission" date="2018-01" db="EMBL/GenBank/DDBJ databases">
        <title>Cryobacterium sp. nov., from glaciers in China.</title>
        <authorList>
            <person name="Liu Q."/>
            <person name="Xin Y.-H."/>
        </authorList>
    </citation>
    <scope>NUCLEOTIDE SEQUENCE [LARGE SCALE GENOMIC DNA]</scope>
    <source>
        <strain evidence="2 3">TMB1-8</strain>
    </source>
</reference>
<dbReference type="Pfam" id="PF04480">
    <property type="entry name" value="DUF559"/>
    <property type="match status" value="1"/>
</dbReference>
<dbReference type="SUPFAM" id="SSF52980">
    <property type="entry name" value="Restriction endonuclease-like"/>
    <property type="match status" value="1"/>
</dbReference>
<dbReference type="InterPro" id="IPR011335">
    <property type="entry name" value="Restrct_endonuc-II-like"/>
</dbReference>
<gene>
    <name evidence="2" type="ORF">C3B59_09525</name>
</gene>